<name>A0A6I2GJI8_9LACT</name>
<evidence type="ECO:0000313" key="7">
    <source>
        <dbReference type="EMBL" id="MRI84758.1"/>
    </source>
</evidence>
<dbReference type="EMBL" id="WJQS01000002">
    <property type="protein sequence ID" value="MRI84758.1"/>
    <property type="molecule type" value="Genomic_DNA"/>
</dbReference>
<keyword evidence="8" id="KW-1185">Reference proteome</keyword>
<evidence type="ECO:0000256" key="1">
    <source>
        <dbReference type="ARBA" id="ARBA00004236"/>
    </source>
</evidence>
<dbReference type="Gene3D" id="3.40.190.100">
    <property type="entry name" value="Glycine betaine-binding periplasmic protein, domain 2"/>
    <property type="match status" value="1"/>
</dbReference>
<evidence type="ECO:0000259" key="5">
    <source>
        <dbReference type="Pfam" id="PF04069"/>
    </source>
</evidence>
<dbReference type="GO" id="GO:0015226">
    <property type="term" value="F:carnitine transmembrane transporter activity"/>
    <property type="evidence" value="ECO:0007669"/>
    <property type="project" value="TreeGrafter"/>
</dbReference>
<keyword evidence="3" id="KW-1003">Cell membrane</keyword>
<sequence length="291" mass="32534">MKKKYLNMILPLILVVVLVGELIYSISQTEFTTENQGETIQLVHNPWDTEVASTTVISLVLEEAGFNVNLVSVDNAIMYESLASGESDAMTAAWLPITHGSILSEYEHQVEDLGPNLEGAKSGLVVPTYMDIDSIEDLTNQAGQTIVGIEPGAGIIIQTELAQDVYSNISNWKLDTPSTGAMLALLDDAITNEEEIVITGWTPHWKFQRYDLKFLEDPENVYGESEQIHTLARLGLAEDMPEAYRILDNFHWTVEDMESVTLAMENGITEKQAAQDWIDQNRDKVDEWLNN</sequence>
<evidence type="ECO:0000313" key="9">
    <source>
        <dbReference type="Proteomes" id="UP000469870"/>
    </source>
</evidence>
<evidence type="ECO:0000313" key="6">
    <source>
        <dbReference type="EMBL" id="MRI80526.1"/>
    </source>
</evidence>
<dbReference type="GO" id="GO:0015871">
    <property type="term" value="P:choline transport"/>
    <property type="evidence" value="ECO:0007669"/>
    <property type="project" value="TreeGrafter"/>
</dbReference>
<dbReference type="PANTHER" id="PTHR47737">
    <property type="entry name" value="GLYCINE BETAINE/PROLINE BETAINE TRANSPORT SYSTEM PERMEASE PROTEIN PROW"/>
    <property type="match status" value="1"/>
</dbReference>
<organism evidence="7 8">
    <name type="scientific">Fundicoccus ignavus</name>
    <dbReference type="NCBI Taxonomy" id="2664442"/>
    <lineage>
        <taxon>Bacteria</taxon>
        <taxon>Bacillati</taxon>
        <taxon>Bacillota</taxon>
        <taxon>Bacilli</taxon>
        <taxon>Lactobacillales</taxon>
        <taxon>Aerococcaceae</taxon>
        <taxon>Fundicoccus</taxon>
    </lineage>
</organism>
<evidence type="ECO:0000256" key="4">
    <source>
        <dbReference type="ARBA" id="ARBA00023136"/>
    </source>
</evidence>
<dbReference type="PANTHER" id="PTHR47737:SF1">
    <property type="entry name" value="GLYCINE BETAINE_PROLINE BETAINE TRANSPORT SYSTEM PERMEASE PROTEIN PROW"/>
    <property type="match status" value="1"/>
</dbReference>
<evidence type="ECO:0000256" key="3">
    <source>
        <dbReference type="ARBA" id="ARBA00022475"/>
    </source>
</evidence>
<reference evidence="8 9" key="1">
    <citation type="submission" date="2019-11" db="EMBL/GenBank/DDBJ databases">
        <title>Characterisation of Fundicoccus ignavus gen. nov. sp. nov., a novel genus of the family Aerococcaceae isolated from bulk tank milk.</title>
        <authorList>
            <person name="Siebert A."/>
            <person name="Huptas C."/>
            <person name="Wenning M."/>
            <person name="Scherer S."/>
            <person name="Doll E.V."/>
        </authorList>
    </citation>
    <scope>NUCLEOTIDE SEQUENCE [LARGE SCALE GENOMIC DNA]</scope>
    <source>
        <strain evidence="6 9">DSM 109653</strain>
        <strain evidence="7 8">WS4759</strain>
    </source>
</reference>
<dbReference type="EMBL" id="WJQR01000001">
    <property type="protein sequence ID" value="MRI80526.1"/>
    <property type="molecule type" value="Genomic_DNA"/>
</dbReference>
<protein>
    <submittedName>
        <fullName evidence="7">Glycine/betaine ABC transporter substrate-binding protein</fullName>
    </submittedName>
</protein>
<keyword evidence="2" id="KW-0813">Transport</keyword>
<dbReference type="Pfam" id="PF04069">
    <property type="entry name" value="OpuAC"/>
    <property type="match status" value="1"/>
</dbReference>
<dbReference type="Proteomes" id="UP000430975">
    <property type="component" value="Unassembled WGS sequence"/>
</dbReference>
<dbReference type="InterPro" id="IPR007210">
    <property type="entry name" value="ABC_Gly_betaine_transp_sub-bd"/>
</dbReference>
<keyword evidence="4" id="KW-0472">Membrane</keyword>
<dbReference type="GO" id="GO:0043190">
    <property type="term" value="C:ATP-binding cassette (ABC) transporter complex"/>
    <property type="evidence" value="ECO:0007669"/>
    <property type="project" value="InterPro"/>
</dbReference>
<feature type="domain" description="ABC-type glycine betaine transport system substrate-binding" evidence="5">
    <location>
        <begin position="39"/>
        <end position="280"/>
    </location>
</feature>
<evidence type="ECO:0000313" key="8">
    <source>
        <dbReference type="Proteomes" id="UP000430975"/>
    </source>
</evidence>
<dbReference type="AlphaFoldDB" id="A0A6I2GJI8"/>
<evidence type="ECO:0000256" key="2">
    <source>
        <dbReference type="ARBA" id="ARBA00022448"/>
    </source>
</evidence>
<dbReference type="Proteomes" id="UP000469870">
    <property type="component" value="Unassembled WGS sequence"/>
</dbReference>
<gene>
    <name evidence="7" type="ORF">GIY09_02450</name>
    <name evidence="6" type="ORF">GIY11_00575</name>
</gene>
<accession>A0A6I2GJI8</accession>
<dbReference type="Gene3D" id="3.40.190.10">
    <property type="entry name" value="Periplasmic binding protein-like II"/>
    <property type="match status" value="1"/>
</dbReference>
<comment type="caution">
    <text evidence="7">The sequence shown here is derived from an EMBL/GenBank/DDBJ whole genome shotgun (WGS) entry which is preliminary data.</text>
</comment>
<proteinExistence type="predicted"/>
<dbReference type="SUPFAM" id="SSF53850">
    <property type="entry name" value="Periplasmic binding protein-like II"/>
    <property type="match status" value="1"/>
</dbReference>
<comment type="subcellular location">
    <subcellularLocation>
        <location evidence="1">Cell membrane</location>
    </subcellularLocation>
</comment>
<dbReference type="GO" id="GO:0005275">
    <property type="term" value="F:amine transmembrane transporter activity"/>
    <property type="evidence" value="ECO:0007669"/>
    <property type="project" value="TreeGrafter"/>
</dbReference>
<dbReference type="CDD" id="cd13639">
    <property type="entry name" value="PBP2_OpuAC_like"/>
    <property type="match status" value="1"/>
</dbReference>
<dbReference type="GO" id="GO:0031460">
    <property type="term" value="P:glycine betaine transport"/>
    <property type="evidence" value="ECO:0007669"/>
    <property type="project" value="TreeGrafter"/>
</dbReference>